<evidence type="ECO:0008006" key="3">
    <source>
        <dbReference type="Google" id="ProtNLM"/>
    </source>
</evidence>
<dbReference type="OrthoDB" id="5858677at2759"/>
<dbReference type="AlphaFoldDB" id="A0A9P1I9Y0"/>
<dbReference type="EMBL" id="CANHGI010000001">
    <property type="protein sequence ID" value="CAI5440301.1"/>
    <property type="molecule type" value="Genomic_DNA"/>
</dbReference>
<dbReference type="Proteomes" id="UP001152747">
    <property type="component" value="Unassembled WGS sequence"/>
</dbReference>
<accession>A0A9P1I9Y0</accession>
<comment type="caution">
    <text evidence="1">The sequence shown here is derived from an EMBL/GenBank/DDBJ whole genome shotgun (WGS) entry which is preliminary data.</text>
</comment>
<evidence type="ECO:0000313" key="2">
    <source>
        <dbReference type="Proteomes" id="UP001152747"/>
    </source>
</evidence>
<gene>
    <name evidence="1" type="ORF">CAMP_LOCUS2938</name>
</gene>
<sequence>MKAILGTSDGTLLNLKPANTKLFSDDVKKSFNRAFGPFVYCSYTDSRGFEIRHIYFSNKQTKNKKCSEQANLKDSDYNANFMRDLDRYKYSFVFYPEKTENSLSFEASLFSLHSPLLCGLHYEKDVHRPYEICPDGWSPWRRSTGTICHKYFSLDQYGDKKHKYFDEARQFCYDQEADMSRWDNYGEYEFVQSLRDVKKCGGSCDAWVKCYDKHGCNDVETMIEDGEINWPDLRLSWLTWYDVNEQSVMCEKASNR</sequence>
<name>A0A9P1I9Y0_9PELO</name>
<keyword evidence="2" id="KW-1185">Reference proteome</keyword>
<reference evidence="1" key="1">
    <citation type="submission" date="2022-11" db="EMBL/GenBank/DDBJ databases">
        <authorList>
            <person name="Kikuchi T."/>
        </authorList>
    </citation>
    <scope>NUCLEOTIDE SEQUENCE</scope>
    <source>
        <strain evidence="1">PS1010</strain>
    </source>
</reference>
<proteinExistence type="predicted"/>
<evidence type="ECO:0000313" key="1">
    <source>
        <dbReference type="EMBL" id="CAI5440301.1"/>
    </source>
</evidence>
<organism evidence="1 2">
    <name type="scientific">Caenorhabditis angaria</name>
    <dbReference type="NCBI Taxonomy" id="860376"/>
    <lineage>
        <taxon>Eukaryota</taxon>
        <taxon>Metazoa</taxon>
        <taxon>Ecdysozoa</taxon>
        <taxon>Nematoda</taxon>
        <taxon>Chromadorea</taxon>
        <taxon>Rhabditida</taxon>
        <taxon>Rhabditina</taxon>
        <taxon>Rhabditomorpha</taxon>
        <taxon>Rhabditoidea</taxon>
        <taxon>Rhabditidae</taxon>
        <taxon>Peloderinae</taxon>
        <taxon>Caenorhabditis</taxon>
    </lineage>
</organism>
<dbReference type="InterPro" id="IPR016187">
    <property type="entry name" value="CTDL_fold"/>
</dbReference>
<dbReference type="SUPFAM" id="SSF56436">
    <property type="entry name" value="C-type lectin-like"/>
    <property type="match status" value="1"/>
</dbReference>
<protein>
    <recommendedName>
        <fullName evidence="3">C-type lectin domain-containing protein</fullName>
    </recommendedName>
</protein>